<evidence type="ECO:0000256" key="3">
    <source>
        <dbReference type="SAM" id="MobiDB-lite"/>
    </source>
</evidence>
<feature type="compositionally biased region" description="Polar residues" evidence="3">
    <location>
        <begin position="342"/>
        <end position="352"/>
    </location>
</feature>
<feature type="domain" description="SH3" evidence="4">
    <location>
        <begin position="44"/>
        <end position="103"/>
    </location>
</feature>
<evidence type="ECO:0000313" key="5">
    <source>
        <dbReference type="EMBL" id="CAD5205552.1"/>
    </source>
</evidence>
<dbReference type="SMART" id="SM00326">
    <property type="entry name" value="SH3"/>
    <property type="match status" value="2"/>
</dbReference>
<evidence type="ECO:0000259" key="4">
    <source>
        <dbReference type="PROSITE" id="PS50002"/>
    </source>
</evidence>
<keyword evidence="6" id="KW-1185">Reference proteome</keyword>
<dbReference type="Proteomes" id="UP000614601">
    <property type="component" value="Unassembled WGS sequence"/>
</dbReference>
<dbReference type="Proteomes" id="UP000783686">
    <property type="component" value="Unassembled WGS sequence"/>
</dbReference>
<dbReference type="SUPFAM" id="SSF50044">
    <property type="entry name" value="SH3-domain"/>
    <property type="match status" value="2"/>
</dbReference>
<dbReference type="InterPro" id="IPR001452">
    <property type="entry name" value="SH3_domain"/>
</dbReference>
<comment type="caution">
    <text evidence="5">The sequence shown here is derived from an EMBL/GenBank/DDBJ whole genome shotgun (WGS) entry which is preliminary data.</text>
</comment>
<evidence type="ECO:0000256" key="2">
    <source>
        <dbReference type="PROSITE-ProRule" id="PRU00192"/>
    </source>
</evidence>
<feature type="compositionally biased region" description="Polar residues" evidence="3">
    <location>
        <begin position="114"/>
        <end position="124"/>
    </location>
</feature>
<feature type="domain" description="SH3" evidence="4">
    <location>
        <begin position="166"/>
        <end position="227"/>
    </location>
</feature>
<accession>A0A811JQD6</accession>
<evidence type="ECO:0000256" key="1">
    <source>
        <dbReference type="ARBA" id="ARBA00022443"/>
    </source>
</evidence>
<dbReference type="AlphaFoldDB" id="A0A811JQD6"/>
<feature type="compositionally biased region" description="Low complexity" evidence="3">
    <location>
        <begin position="300"/>
        <end position="312"/>
    </location>
</feature>
<feature type="compositionally biased region" description="Basic and acidic residues" evidence="3">
    <location>
        <begin position="125"/>
        <end position="136"/>
    </location>
</feature>
<dbReference type="Pfam" id="PF07653">
    <property type="entry name" value="SH3_2"/>
    <property type="match status" value="1"/>
</dbReference>
<dbReference type="OrthoDB" id="10255964at2759"/>
<feature type="compositionally biased region" description="Polar residues" evidence="3">
    <location>
        <begin position="410"/>
        <end position="419"/>
    </location>
</feature>
<dbReference type="CDD" id="cd11875">
    <property type="entry name" value="SH3_CD2AP-like_3"/>
    <property type="match status" value="1"/>
</dbReference>
<dbReference type="PANTHER" id="PTHR14167:SF116">
    <property type="entry name" value="CAP, ISOFORM AC"/>
    <property type="match status" value="1"/>
</dbReference>
<organism evidence="5 6">
    <name type="scientific">Bursaphelenchus okinawaensis</name>
    <dbReference type="NCBI Taxonomy" id="465554"/>
    <lineage>
        <taxon>Eukaryota</taxon>
        <taxon>Metazoa</taxon>
        <taxon>Ecdysozoa</taxon>
        <taxon>Nematoda</taxon>
        <taxon>Chromadorea</taxon>
        <taxon>Rhabditida</taxon>
        <taxon>Tylenchina</taxon>
        <taxon>Tylenchomorpha</taxon>
        <taxon>Aphelenchoidea</taxon>
        <taxon>Aphelenchoididae</taxon>
        <taxon>Bursaphelenchus</taxon>
    </lineage>
</organism>
<feature type="region of interest" description="Disordered" evidence="3">
    <location>
        <begin position="114"/>
        <end position="165"/>
    </location>
</feature>
<feature type="compositionally biased region" description="Polar residues" evidence="3">
    <location>
        <begin position="264"/>
        <end position="275"/>
    </location>
</feature>
<proteinExistence type="predicted"/>
<dbReference type="PROSITE" id="PS50002">
    <property type="entry name" value="SH3"/>
    <property type="match status" value="2"/>
</dbReference>
<evidence type="ECO:0000313" key="6">
    <source>
        <dbReference type="Proteomes" id="UP000614601"/>
    </source>
</evidence>
<dbReference type="EMBL" id="CAJFCW020000001">
    <property type="protein sequence ID" value="CAG9078026.1"/>
    <property type="molecule type" value="Genomic_DNA"/>
</dbReference>
<keyword evidence="1 2" id="KW-0728">SH3 domain</keyword>
<dbReference type="InterPro" id="IPR036028">
    <property type="entry name" value="SH3-like_dom_sf"/>
</dbReference>
<feature type="compositionally biased region" description="Polar residues" evidence="3">
    <location>
        <begin position="142"/>
        <end position="165"/>
    </location>
</feature>
<name>A0A811JQD6_9BILA</name>
<dbReference type="Gene3D" id="2.30.30.40">
    <property type="entry name" value="SH3 Domains"/>
    <property type="match status" value="2"/>
</dbReference>
<reference evidence="5" key="1">
    <citation type="submission" date="2020-09" db="EMBL/GenBank/DDBJ databases">
        <authorList>
            <person name="Kikuchi T."/>
        </authorList>
    </citation>
    <scope>NUCLEOTIDE SEQUENCE</scope>
    <source>
        <strain evidence="5">SH1</strain>
    </source>
</reference>
<feature type="compositionally biased region" description="Polar residues" evidence="3">
    <location>
        <begin position="440"/>
        <end position="451"/>
    </location>
</feature>
<dbReference type="PRINTS" id="PR00452">
    <property type="entry name" value="SH3DOMAIN"/>
</dbReference>
<dbReference type="PRINTS" id="PR01887">
    <property type="entry name" value="SPECTRNALPHA"/>
</dbReference>
<dbReference type="PANTHER" id="PTHR14167">
    <property type="entry name" value="SH3 DOMAIN-CONTAINING"/>
    <property type="match status" value="1"/>
</dbReference>
<feature type="compositionally biased region" description="Polar residues" evidence="3">
    <location>
        <begin position="289"/>
        <end position="299"/>
    </location>
</feature>
<protein>
    <recommendedName>
        <fullName evidence="4">SH3 domain-containing protein</fullName>
    </recommendedName>
</protein>
<dbReference type="InterPro" id="IPR050384">
    <property type="entry name" value="Endophilin_SH3RF"/>
</dbReference>
<sequence>MSSASSHDSLDKSTPGGNVARLINRLSKDINSQQAMSVPVKRDVGKVLAKVRYSYDAAQDDELTLCENDIIEFLEDVEDGWARGKLNGKIGLFPTNFVTFPAVPSQNRATYTNAINENSLNERPQQIKREESDKSRPKSIQKPPTDTIRSSSSATKLNSSGSSSPGLKEYGKVLYDYNAEHPDELELKEGEIIVVLNKKTADEGWYEGELNGRKGVFPENFVRLMSSSEKYAEATNTTPPSLPAKPTKPVVSAKPSNGDAPQKSPVQPSASNGNGLPTKPSDLIRERQSTIQSENKAPESTSTSSSTSTVKSSLEERKSVIAGLQSKLFPQGKLPPHRPAFTSHSNAMTSSVHGPLKEEREAIPGLRHSIMDPTRISPEKNEEDSVNESKAGQLEALTKARPKMNGKRPPSNQFRQSKLSLPFDSNPPESEEPKDLPTTPVESTAFSSGPATTVFPAGPEKPSPIRQASPVNKKQEVQGLLKDMETFQQNFTDNASAKLSKEPVTAVEFDQFRQDVFARLQCLEEKVDRLLRQEKL</sequence>
<gene>
    <name evidence="5" type="ORF">BOKJ2_LOCUS236</name>
</gene>
<feature type="region of interest" description="Disordered" evidence="3">
    <location>
        <begin position="232"/>
        <end position="474"/>
    </location>
</feature>
<dbReference type="Pfam" id="PF14604">
    <property type="entry name" value="SH3_9"/>
    <property type="match status" value="1"/>
</dbReference>
<dbReference type="EMBL" id="CAJFDH010000001">
    <property type="protein sequence ID" value="CAD5205552.1"/>
    <property type="molecule type" value="Genomic_DNA"/>
</dbReference>